<proteinExistence type="predicted"/>
<dbReference type="InterPro" id="IPR003652">
    <property type="entry name" value="Ataxin_AXH_dom"/>
</dbReference>
<feature type="region of interest" description="Disordered" evidence="9">
    <location>
        <begin position="705"/>
        <end position="736"/>
    </location>
</feature>
<feature type="disulfide bond" evidence="8">
    <location>
        <begin position="1047"/>
        <end position="1062"/>
    </location>
</feature>
<dbReference type="PANTHER" id="PTHR13392:SF13">
    <property type="entry name" value="AXH DOMAIN-CONTAINING PROTEIN"/>
    <property type="match status" value="1"/>
</dbReference>
<evidence type="ECO:0000259" key="10">
    <source>
        <dbReference type="PROSITE" id="PS51148"/>
    </source>
</evidence>
<dbReference type="SUPFAM" id="SSF57424">
    <property type="entry name" value="LDL receptor-like module"/>
    <property type="match status" value="3"/>
</dbReference>
<dbReference type="Pfam" id="PF08517">
    <property type="entry name" value="AXH"/>
    <property type="match status" value="1"/>
</dbReference>
<dbReference type="InterPro" id="IPR043404">
    <property type="entry name" value="ATAXIN1-like"/>
</dbReference>
<dbReference type="PROSITE" id="PS50068">
    <property type="entry name" value="LDLRA_2"/>
    <property type="match status" value="3"/>
</dbReference>
<feature type="compositionally biased region" description="Polar residues" evidence="9">
    <location>
        <begin position="543"/>
        <end position="568"/>
    </location>
</feature>
<name>A0ABM0GS41_SACKO</name>
<keyword evidence="4" id="KW-0238">DNA-binding</keyword>
<keyword evidence="2" id="KW-0678">Repressor</keyword>
<keyword evidence="7" id="KW-0539">Nucleus</keyword>
<dbReference type="Gene3D" id="4.10.400.10">
    <property type="entry name" value="Low-density Lipoprotein Receptor"/>
    <property type="match status" value="3"/>
</dbReference>
<feature type="disulfide bond" evidence="8">
    <location>
        <begin position="1004"/>
        <end position="1019"/>
    </location>
</feature>
<feature type="region of interest" description="Disordered" evidence="9">
    <location>
        <begin position="504"/>
        <end position="571"/>
    </location>
</feature>
<evidence type="ECO:0000256" key="7">
    <source>
        <dbReference type="ARBA" id="ARBA00023242"/>
    </source>
</evidence>
<evidence type="ECO:0000256" key="4">
    <source>
        <dbReference type="ARBA" id="ARBA00023125"/>
    </source>
</evidence>
<organism evidence="11 12">
    <name type="scientific">Saccoglossus kowalevskii</name>
    <name type="common">Acorn worm</name>
    <dbReference type="NCBI Taxonomy" id="10224"/>
    <lineage>
        <taxon>Eukaryota</taxon>
        <taxon>Metazoa</taxon>
        <taxon>Hemichordata</taxon>
        <taxon>Enteropneusta</taxon>
        <taxon>Harrimaniidae</taxon>
        <taxon>Saccoglossus</taxon>
    </lineage>
</organism>
<dbReference type="PROSITE" id="PS51148">
    <property type="entry name" value="AXH"/>
    <property type="match status" value="1"/>
</dbReference>
<dbReference type="SMART" id="SM00192">
    <property type="entry name" value="LDLa"/>
    <property type="match status" value="3"/>
</dbReference>
<sequence>MTSSPEVNPVQQPSANRSQGLMTTPSRLSSTHSTSSSSSSSSTAGMGSLKHNCSQSSSNTSSLPVSEGQSLLCSESMLSSTPPSDESLRQTDKAGTPWKHSDEVSQYRQSPVISQPVTSPSNPDRIRDYSQQSENQSNSRNTPVIDDRREEYEAACGNNATSQKMTDNYKTLPINTTSENLNWLADVAVSQSERTLVGMPTGTTSIPSGSIFRPPLPEYNAAQRLYTPGQFSTVYSTSSLGQVPFPPLQYSSRIPPVTLHSTTLPSFAPYIGPPPFGTTPYPPPGFTHAQLTSGHYPQIESYSAMLASMGSHVQAQGHHRPCTFIPAHLASSLHSQYIQSMGSAHSAESTEKNSAISASVYQTVHSLAPGRIVMNPVNIAPHVHSPPPGPMMKSENKDRIDSQDIVECAQQLSVQDKPDGSVYAVMNRSPRHSPVNIAMVRAGLATSRVSDIETASPAKLSSPVPMEERSLRHNRPPNININPMSIQSNKYELINQDHHRLADSQSPLSHTVHGNAKGASSTPGWSCAMPPPQTPPHTPRTPSSANKSTKAVNADSQYQLSPPAYSSQPPHPHFPPHFMKGSIIQLANSELKKVEDLRTEDFVQSAALSEDLKIDSSTVVRIDEEHEAGLALLGFSVGELRIQVTVESTVEHPFFVFGQGWSSVRPDRTLQRYGLSCHQLSVGDVCISLTLKEKNGRLQQKEVKHGNIASDTADSLEQPEFKRPKLEPPALPHENIGLQTDMHTRSLETNIGHYTTYYTITDKQQQQQHNNNKEQSVERSTTPVDQNRNVYEQSAKEDKKLVRLKKRRWSDPGQLVEKEDKESDDHLPVPLPLETLAKFSRQPIPYGISGTAFNSYGSRETHTQDRTEFALPNYDRDDTHLANNKKRDIKFKSSDGMKDLKEKSFIEITRNFGKSTTTHGIPRIFQSSSYLGSCIDVVTEKSLLFPSVTVCNTNKLRRSAIMESTYKDILIVDDDIVNPYYVPCLQSDFECDNSVLCVKLYLVCDGVNNCQDMSDEANCTYGDCGDNQFKCTAGGDKGICIDEDFVCDRNKDCYDGSDEDDCECKSREFKCKSKGGCIGKDKFCDGNLDCTDGTDEDECVI</sequence>
<keyword evidence="6" id="KW-0804">Transcription</keyword>
<dbReference type="PANTHER" id="PTHR13392">
    <property type="entry name" value="ATAXIN 1"/>
    <property type="match status" value="1"/>
</dbReference>
<feature type="compositionally biased region" description="Polar residues" evidence="9">
    <location>
        <begin position="67"/>
        <end position="84"/>
    </location>
</feature>
<comment type="caution">
    <text evidence="8">Lacks conserved residue(s) required for the propagation of feature annotation.</text>
</comment>
<dbReference type="InterPro" id="IPR036055">
    <property type="entry name" value="LDL_receptor-like_sf"/>
</dbReference>
<dbReference type="InterPro" id="IPR023415">
    <property type="entry name" value="LDLR_class-A_CS"/>
</dbReference>
<dbReference type="PROSITE" id="PS01209">
    <property type="entry name" value="LDLRA_1"/>
    <property type="match status" value="2"/>
</dbReference>
<dbReference type="Proteomes" id="UP000694865">
    <property type="component" value="Unplaced"/>
</dbReference>
<evidence type="ECO:0000256" key="3">
    <source>
        <dbReference type="ARBA" id="ARBA00023015"/>
    </source>
</evidence>
<dbReference type="GeneID" id="100372922"/>
<protein>
    <submittedName>
        <fullName evidence="12">Ataxin-1-like</fullName>
    </submittedName>
</protein>
<evidence type="ECO:0000256" key="1">
    <source>
        <dbReference type="ARBA" id="ARBA00004123"/>
    </source>
</evidence>
<dbReference type="CDD" id="cd00112">
    <property type="entry name" value="LDLa"/>
    <property type="match status" value="3"/>
</dbReference>
<dbReference type="InterPro" id="IPR002172">
    <property type="entry name" value="LDrepeatLR_classA_rpt"/>
</dbReference>
<evidence type="ECO:0000256" key="9">
    <source>
        <dbReference type="SAM" id="MobiDB-lite"/>
    </source>
</evidence>
<keyword evidence="3" id="KW-0805">Transcription regulation</keyword>
<keyword evidence="5 8" id="KW-1015">Disulfide bond</keyword>
<dbReference type="InterPro" id="IPR036096">
    <property type="entry name" value="Ataxin_AXH_dom_sf"/>
</dbReference>
<evidence type="ECO:0000256" key="2">
    <source>
        <dbReference type="ARBA" id="ARBA00022491"/>
    </source>
</evidence>
<dbReference type="SUPFAM" id="SSF102031">
    <property type="entry name" value="AXH domain"/>
    <property type="match status" value="1"/>
</dbReference>
<feature type="compositionally biased region" description="Low complexity" evidence="9">
    <location>
        <begin position="54"/>
        <end position="66"/>
    </location>
</feature>
<feature type="domain" description="AXH" evidence="10">
    <location>
        <begin position="566"/>
        <end position="697"/>
    </location>
</feature>
<dbReference type="SMART" id="SM00536">
    <property type="entry name" value="AXH"/>
    <property type="match status" value="1"/>
</dbReference>
<evidence type="ECO:0000256" key="5">
    <source>
        <dbReference type="ARBA" id="ARBA00023157"/>
    </source>
</evidence>
<keyword evidence="11" id="KW-1185">Reference proteome</keyword>
<dbReference type="Pfam" id="PF00057">
    <property type="entry name" value="Ldl_recept_a"/>
    <property type="match status" value="3"/>
</dbReference>
<feature type="compositionally biased region" description="Polar residues" evidence="9">
    <location>
        <begin position="1"/>
        <end position="22"/>
    </location>
</feature>
<reference evidence="12" key="1">
    <citation type="submission" date="2025-08" db="UniProtKB">
        <authorList>
            <consortium name="RefSeq"/>
        </authorList>
    </citation>
    <scope>IDENTIFICATION</scope>
    <source>
        <tissue evidence="12">Testes</tissue>
    </source>
</reference>
<feature type="compositionally biased region" description="Low complexity" evidence="9">
    <location>
        <begin position="130"/>
        <end position="141"/>
    </location>
</feature>
<feature type="compositionally biased region" description="Low complexity" evidence="9">
    <location>
        <begin position="23"/>
        <end position="43"/>
    </location>
</feature>
<accession>A0ABM0GS41</accession>
<feature type="disulfide bond" evidence="8">
    <location>
        <begin position="1084"/>
        <end position="1099"/>
    </location>
</feature>
<feature type="compositionally biased region" description="Polar residues" evidence="9">
    <location>
        <begin position="778"/>
        <end position="792"/>
    </location>
</feature>
<feature type="compositionally biased region" description="Polar residues" evidence="9">
    <location>
        <begin position="106"/>
        <end position="122"/>
    </location>
</feature>
<evidence type="ECO:0000256" key="6">
    <source>
        <dbReference type="ARBA" id="ARBA00023163"/>
    </source>
</evidence>
<feature type="compositionally biased region" description="Pro residues" evidence="9">
    <location>
        <begin position="529"/>
        <end position="539"/>
    </location>
</feature>
<feature type="region of interest" description="Disordered" evidence="9">
    <location>
        <begin position="1"/>
        <end position="147"/>
    </location>
</feature>
<comment type="subcellular location">
    <subcellularLocation>
        <location evidence="1">Nucleus</location>
    </subcellularLocation>
</comment>
<feature type="region of interest" description="Disordered" evidence="9">
    <location>
        <begin position="763"/>
        <end position="829"/>
    </location>
</feature>
<feature type="region of interest" description="Disordered" evidence="9">
    <location>
        <begin position="452"/>
        <end position="482"/>
    </location>
</feature>
<evidence type="ECO:0000313" key="12">
    <source>
        <dbReference type="RefSeq" id="XP_002736140.2"/>
    </source>
</evidence>
<gene>
    <name evidence="12" type="primary">LOC100372922</name>
</gene>
<dbReference type="PRINTS" id="PR00261">
    <property type="entry name" value="LDLRECEPTOR"/>
</dbReference>
<feature type="compositionally biased region" description="Basic and acidic residues" evidence="9">
    <location>
        <begin position="816"/>
        <end position="827"/>
    </location>
</feature>
<evidence type="ECO:0000256" key="8">
    <source>
        <dbReference type="PROSITE-ProRule" id="PRU00124"/>
    </source>
</evidence>
<dbReference type="RefSeq" id="XP_002736140.2">
    <property type="nucleotide sequence ID" value="XM_002736094.2"/>
</dbReference>
<evidence type="ECO:0000313" key="11">
    <source>
        <dbReference type="Proteomes" id="UP000694865"/>
    </source>
</evidence>